<accession>A0A0E0JXD3</accession>
<dbReference type="HOGENOM" id="CLU_2626223_0_0_1"/>
<evidence type="ECO:0000256" key="1">
    <source>
        <dbReference type="SAM" id="MobiDB-lite"/>
    </source>
</evidence>
<dbReference type="Proteomes" id="UP000026962">
    <property type="component" value="Chromosome 2"/>
</dbReference>
<proteinExistence type="predicted"/>
<feature type="region of interest" description="Disordered" evidence="1">
    <location>
        <begin position="14"/>
        <end position="78"/>
    </location>
</feature>
<protein>
    <submittedName>
        <fullName evidence="2">Uncharacterized protein</fullName>
    </submittedName>
</protein>
<dbReference type="EnsemblPlants" id="OPUNC02G07900.1">
    <property type="protein sequence ID" value="OPUNC02G07900.1"/>
    <property type="gene ID" value="OPUNC02G07900"/>
</dbReference>
<keyword evidence="3" id="KW-1185">Reference proteome</keyword>
<feature type="compositionally biased region" description="Pro residues" evidence="1">
    <location>
        <begin position="67"/>
        <end position="78"/>
    </location>
</feature>
<evidence type="ECO:0000313" key="3">
    <source>
        <dbReference type="Proteomes" id="UP000026962"/>
    </source>
</evidence>
<dbReference type="Gramene" id="OPUNC02G07900.1">
    <property type="protein sequence ID" value="OPUNC02G07900.1"/>
    <property type="gene ID" value="OPUNC02G07900"/>
</dbReference>
<dbReference type="AlphaFoldDB" id="A0A0E0JXD3"/>
<sequence>MSGRCCQAVAVAGLPPQPGRYRRDTIASPPLPPEVRTPSPAASRHRRGEEAPAPPPAAAHHRRGGETPPPPPGTSRRG</sequence>
<evidence type="ECO:0000313" key="2">
    <source>
        <dbReference type="EnsemblPlants" id="OPUNC02G07900.1"/>
    </source>
</evidence>
<name>A0A0E0JXD3_ORYPU</name>
<reference evidence="2" key="2">
    <citation type="submission" date="2018-05" db="EMBL/GenBank/DDBJ databases">
        <title>OpunRS2 (Oryza punctata Reference Sequence Version 2).</title>
        <authorList>
            <person name="Zhang J."/>
            <person name="Kudrna D."/>
            <person name="Lee S."/>
            <person name="Talag J."/>
            <person name="Welchert J."/>
            <person name="Wing R.A."/>
        </authorList>
    </citation>
    <scope>NUCLEOTIDE SEQUENCE [LARGE SCALE GENOMIC DNA]</scope>
</reference>
<organism evidence="2">
    <name type="scientific">Oryza punctata</name>
    <name type="common">Red rice</name>
    <dbReference type="NCBI Taxonomy" id="4537"/>
    <lineage>
        <taxon>Eukaryota</taxon>
        <taxon>Viridiplantae</taxon>
        <taxon>Streptophyta</taxon>
        <taxon>Embryophyta</taxon>
        <taxon>Tracheophyta</taxon>
        <taxon>Spermatophyta</taxon>
        <taxon>Magnoliopsida</taxon>
        <taxon>Liliopsida</taxon>
        <taxon>Poales</taxon>
        <taxon>Poaceae</taxon>
        <taxon>BOP clade</taxon>
        <taxon>Oryzoideae</taxon>
        <taxon>Oryzeae</taxon>
        <taxon>Oryzinae</taxon>
        <taxon>Oryza</taxon>
    </lineage>
</organism>
<reference evidence="2" key="1">
    <citation type="submission" date="2015-04" db="UniProtKB">
        <authorList>
            <consortium name="EnsemblPlants"/>
        </authorList>
    </citation>
    <scope>IDENTIFICATION</scope>
</reference>